<reference evidence="2 3" key="1">
    <citation type="journal article" date="2023" name="Nucleic Acids Res.">
        <title>The hologenome of Daphnia magna reveals possible DNA methylation and microbiome-mediated evolution of the host genome.</title>
        <authorList>
            <person name="Chaturvedi A."/>
            <person name="Li X."/>
            <person name="Dhandapani V."/>
            <person name="Marshall H."/>
            <person name="Kissane S."/>
            <person name="Cuenca-Cambronero M."/>
            <person name="Asole G."/>
            <person name="Calvet F."/>
            <person name="Ruiz-Romero M."/>
            <person name="Marangio P."/>
            <person name="Guigo R."/>
            <person name="Rago D."/>
            <person name="Mirbahai L."/>
            <person name="Eastwood N."/>
            <person name="Colbourne J.K."/>
            <person name="Zhou J."/>
            <person name="Mallon E."/>
            <person name="Orsini L."/>
        </authorList>
    </citation>
    <scope>NUCLEOTIDE SEQUENCE [LARGE SCALE GENOMIC DNA]</scope>
    <source>
        <strain evidence="2">LRV0_1</strain>
    </source>
</reference>
<comment type="caution">
    <text evidence="2">The sequence shown here is derived from an EMBL/GenBank/DDBJ whole genome shotgun (WGS) entry which is preliminary data.</text>
</comment>
<dbReference type="EMBL" id="JAOYFB010000003">
    <property type="protein sequence ID" value="KAK4009678.1"/>
    <property type="molecule type" value="Genomic_DNA"/>
</dbReference>
<name>A0ABQ9ZA16_9CRUS</name>
<feature type="region of interest" description="Disordered" evidence="1">
    <location>
        <begin position="1"/>
        <end position="26"/>
    </location>
</feature>
<proteinExistence type="predicted"/>
<keyword evidence="3" id="KW-1185">Reference proteome</keyword>
<feature type="compositionally biased region" description="Basic and acidic residues" evidence="1">
    <location>
        <begin position="1"/>
        <end position="10"/>
    </location>
</feature>
<accession>A0ABQ9ZA16</accession>
<protein>
    <submittedName>
        <fullName evidence="2">Uncharacterized protein</fullName>
    </submittedName>
</protein>
<evidence type="ECO:0000256" key="1">
    <source>
        <dbReference type="SAM" id="MobiDB-lite"/>
    </source>
</evidence>
<dbReference type="PANTHER" id="PTHR33104:SF2">
    <property type="entry name" value="CXC3 LIKE CYSTEINE CLUSTER DOMAIN-CONTAINING PROTEIN"/>
    <property type="match status" value="1"/>
</dbReference>
<evidence type="ECO:0000313" key="3">
    <source>
        <dbReference type="Proteomes" id="UP001234178"/>
    </source>
</evidence>
<dbReference type="Proteomes" id="UP001234178">
    <property type="component" value="Unassembled WGS sequence"/>
</dbReference>
<sequence length="107" mass="11946">MSISKGKGDDVCGSSAWKAARGDSSSKRNIDITGLEMMSCTHAYEKGTKFFGNDVIFKYWPFAVKVGNLFADSNPEYKKLTQDMVPFLSRFHGLGHSWACRVLYNGH</sequence>
<organism evidence="2 3">
    <name type="scientific">Daphnia magna</name>
    <dbReference type="NCBI Taxonomy" id="35525"/>
    <lineage>
        <taxon>Eukaryota</taxon>
        <taxon>Metazoa</taxon>
        <taxon>Ecdysozoa</taxon>
        <taxon>Arthropoda</taxon>
        <taxon>Crustacea</taxon>
        <taxon>Branchiopoda</taxon>
        <taxon>Diplostraca</taxon>
        <taxon>Cladocera</taxon>
        <taxon>Anomopoda</taxon>
        <taxon>Daphniidae</taxon>
        <taxon>Daphnia</taxon>
    </lineage>
</organism>
<evidence type="ECO:0000313" key="2">
    <source>
        <dbReference type="EMBL" id="KAK4009678.1"/>
    </source>
</evidence>
<dbReference type="PANTHER" id="PTHR33104">
    <property type="entry name" value="SI:DKEY-29D5.2"/>
    <property type="match status" value="1"/>
</dbReference>
<gene>
    <name evidence="2" type="ORF">OUZ56_018824</name>
</gene>